<dbReference type="PROSITE" id="PS01350">
    <property type="entry name" value="ISPF"/>
    <property type="match status" value="1"/>
</dbReference>
<feature type="region of interest" description="2-C-methyl-D-erythritol 4-phosphate cytidylyltransferase" evidence="11">
    <location>
        <begin position="1"/>
        <end position="246"/>
    </location>
</feature>
<feature type="binding site" evidence="11">
    <location>
        <position position="255"/>
    </location>
    <ligand>
        <name>a divalent metal cation</name>
        <dbReference type="ChEBI" id="CHEBI:60240"/>
    </ligand>
</feature>
<feature type="binding site" evidence="11">
    <location>
        <begin position="306"/>
        <end position="310"/>
    </location>
    <ligand>
        <name>4-CDP-2-C-methyl-D-erythritol 2-phosphate</name>
        <dbReference type="ChEBI" id="CHEBI:57919"/>
    </ligand>
</feature>
<feature type="binding site" evidence="11">
    <location>
        <position position="253"/>
    </location>
    <ligand>
        <name>a divalent metal cation</name>
        <dbReference type="ChEBI" id="CHEBI:60240"/>
    </ligand>
</feature>
<evidence type="ECO:0000256" key="4">
    <source>
        <dbReference type="ARBA" id="ARBA00008480"/>
    </source>
</evidence>
<dbReference type="Gene3D" id="3.90.550.10">
    <property type="entry name" value="Spore Coat Polysaccharide Biosynthesis Protein SpsA, Chain A"/>
    <property type="match status" value="1"/>
</dbReference>
<dbReference type="Proteomes" id="UP000179129">
    <property type="component" value="Unassembled WGS sequence"/>
</dbReference>
<evidence type="ECO:0000259" key="12">
    <source>
        <dbReference type="Pfam" id="PF02542"/>
    </source>
</evidence>
<proteinExistence type="inferred from homology"/>
<dbReference type="HAMAP" id="MF_00107">
    <property type="entry name" value="IspF"/>
    <property type="match status" value="1"/>
</dbReference>
<evidence type="ECO:0000256" key="9">
    <source>
        <dbReference type="ARBA" id="ARBA00023239"/>
    </source>
</evidence>
<dbReference type="SUPFAM" id="SSF53448">
    <property type="entry name" value="Nucleotide-diphospho-sugar transferases"/>
    <property type="match status" value="1"/>
</dbReference>
<keyword evidence="10 11" id="KW-0511">Multifunctional enzyme</keyword>
<feature type="binding site" evidence="11">
    <location>
        <begin position="301"/>
        <end position="303"/>
    </location>
    <ligand>
        <name>4-CDP-2-C-methyl-D-erythritol 2-phosphate</name>
        <dbReference type="ChEBI" id="CHEBI:57919"/>
    </ligand>
</feature>
<comment type="function">
    <text evidence="11">Bifunctional enzyme that catalyzes the formation of 4-diphosphocytidyl-2-C-methyl-D-erythritol from CTP and 2-C-methyl-D-erythritol 4-phosphate (MEP) (IspD), and catalyzes the conversion of 4-diphosphocytidyl-2-C-methyl-D-erythritol 2-phosphate (CDP-ME2P) to 2-C-methyl-D-erythritol 2,4-cyclodiphosphate (ME-CPP) with a corresponding release of cytidine 5-monophosphate (CMP) (IspF).</text>
</comment>
<comment type="similarity">
    <text evidence="11">In the N-terminal section; belongs to the IspD/TarI cytidylyltransferase family. IspD subfamily.</text>
</comment>
<dbReference type="Pfam" id="PF02542">
    <property type="entry name" value="YgbB"/>
    <property type="match status" value="1"/>
</dbReference>
<reference evidence="13 14" key="1">
    <citation type="journal article" date="2016" name="Nat. Commun.">
        <title>Thousands of microbial genomes shed light on interconnected biogeochemical processes in an aquifer system.</title>
        <authorList>
            <person name="Anantharaman K."/>
            <person name="Brown C.T."/>
            <person name="Hug L.A."/>
            <person name="Sharon I."/>
            <person name="Castelle C.J."/>
            <person name="Probst A.J."/>
            <person name="Thomas B.C."/>
            <person name="Singh A."/>
            <person name="Wilkins M.J."/>
            <person name="Karaoz U."/>
            <person name="Brodie E.L."/>
            <person name="Williams K.H."/>
            <person name="Hubbard S.S."/>
            <person name="Banfield J.F."/>
        </authorList>
    </citation>
    <scope>NUCLEOTIDE SEQUENCE [LARGE SCALE GENOMIC DNA]</scope>
</reference>
<dbReference type="UniPathway" id="UPA00056">
    <property type="reaction ID" value="UER00093"/>
</dbReference>
<accession>A0A1F5Z389</accession>
<dbReference type="NCBIfam" id="TIGR00151">
    <property type="entry name" value="ispF"/>
    <property type="match status" value="1"/>
</dbReference>
<feature type="site" description="Positions MEP for the nucleophilic attack" evidence="11">
    <location>
        <position position="162"/>
    </location>
</feature>
<dbReference type="AlphaFoldDB" id="A0A1F5Z389"/>
<comment type="caution">
    <text evidence="11">Lacks conserved residue(s) required for the propagation of feature annotation.</text>
</comment>
<keyword evidence="5 11" id="KW-0808">Transferase</keyword>
<dbReference type="GO" id="GO:0019288">
    <property type="term" value="P:isopentenyl diphosphate biosynthetic process, methylerythritol 4-phosphate pathway"/>
    <property type="evidence" value="ECO:0007669"/>
    <property type="project" value="UniProtKB-UniRule"/>
</dbReference>
<dbReference type="EC" id="4.6.1.12" evidence="11"/>
<dbReference type="PANTHER" id="PTHR43181">
    <property type="entry name" value="2-C-METHYL-D-ERYTHRITOL 2,4-CYCLODIPHOSPHATE SYNTHASE, CHLOROPLASTIC"/>
    <property type="match status" value="1"/>
</dbReference>
<feature type="site" description="Positions MEP for the nucleophilic attack" evidence="11">
    <location>
        <position position="218"/>
    </location>
</feature>
<dbReference type="EC" id="2.7.7.60" evidence="11"/>
<dbReference type="GO" id="GO:0046872">
    <property type="term" value="F:metal ion binding"/>
    <property type="evidence" value="ECO:0007669"/>
    <property type="project" value="UniProtKB-KW"/>
</dbReference>
<dbReference type="HAMAP" id="MF_01520">
    <property type="entry name" value="IspDF"/>
    <property type="match status" value="1"/>
</dbReference>
<dbReference type="FunFam" id="3.90.550.10:FF:000003">
    <property type="entry name" value="2-C-methyl-D-erythritol 4-phosphate cytidylyltransferase"/>
    <property type="match status" value="1"/>
</dbReference>
<dbReference type="NCBIfam" id="TIGR00453">
    <property type="entry name" value="ispD"/>
    <property type="match status" value="1"/>
</dbReference>
<dbReference type="GO" id="GO:0050518">
    <property type="term" value="F:2-C-methyl-D-erythritol 4-phosphate cytidylyltransferase activity"/>
    <property type="evidence" value="ECO:0007669"/>
    <property type="project" value="UniProtKB-UniRule"/>
</dbReference>
<dbReference type="InterPro" id="IPR036571">
    <property type="entry name" value="MECDP_synthase_sf"/>
</dbReference>
<evidence type="ECO:0000313" key="13">
    <source>
        <dbReference type="EMBL" id="OGG06647.1"/>
    </source>
</evidence>
<comment type="catalytic activity">
    <reaction evidence="1 11">
        <text>4-CDP-2-C-methyl-D-erythritol 2-phosphate = 2-C-methyl-D-erythritol 2,4-cyclic diphosphate + CMP</text>
        <dbReference type="Rhea" id="RHEA:23864"/>
        <dbReference type="ChEBI" id="CHEBI:57919"/>
        <dbReference type="ChEBI" id="CHEBI:58483"/>
        <dbReference type="ChEBI" id="CHEBI:60377"/>
        <dbReference type="EC" id="4.6.1.12"/>
    </reaction>
</comment>
<evidence type="ECO:0000256" key="6">
    <source>
        <dbReference type="ARBA" id="ARBA00022695"/>
    </source>
</evidence>
<keyword evidence="9 11" id="KW-0456">Lyase</keyword>
<dbReference type="HAMAP" id="MF_00108">
    <property type="entry name" value="IspD"/>
    <property type="match status" value="1"/>
</dbReference>
<dbReference type="InterPro" id="IPR003526">
    <property type="entry name" value="MECDP_synthase"/>
</dbReference>
<sequence>MNKFSVTTLPLCAAVIAAGGKGLRMGGKLRKQFIEIGGKSLLRHSLDLFLGLEEIVRIVVVLPEDTLEEFRGSLAPSEKEIILAVAGGETRQQSVYNGLTPLDPATVRVVAIHDAARPLVSPTVVRETLRVAASGMGALAACRVRDTVKRADNKLISGTVERSGLWLAQTPQSFPLDMILQAHRAAQEESFEGTDDAALCERAGFPVQVVESDPGNLKVTEKSDLDYLEYRLGGKAMTTTEPAGGLRVGEGFDVHALAEGRKLLIGGVEIAYSKGLAGHSDADVLYHAVTDALLGAAALGDIGGVFPDDDPSYKDADSAVLLARVAGMLRDKGFRPLNLDATVIAQKPKLAPYIGRMRENLARLLGLEIERVSVKAKTHEGLGALGRGEGISARAVVLVTR</sequence>
<feature type="domain" description="2-C-methyl-D-erythritol 2,4-cyclodiphosphate synthase" evidence="12">
    <location>
        <begin position="246"/>
        <end position="399"/>
    </location>
</feature>
<feature type="binding site" evidence="11">
    <location>
        <begin position="253"/>
        <end position="255"/>
    </location>
    <ligand>
        <name>4-CDP-2-C-methyl-D-erythritol 2-phosphate</name>
        <dbReference type="ChEBI" id="CHEBI:57919"/>
    </ligand>
</feature>
<evidence type="ECO:0000256" key="3">
    <source>
        <dbReference type="ARBA" id="ARBA00004709"/>
    </source>
</evidence>
<feature type="site" description="Transition state stabilizer" evidence="11">
    <location>
        <position position="24"/>
    </location>
</feature>
<comment type="similarity">
    <text evidence="11">In the C-terminal section; belongs to the IspF family.</text>
</comment>
<protein>
    <recommendedName>
        <fullName evidence="11">Bifunctional enzyme IspD/IspF</fullName>
    </recommendedName>
    <domain>
        <recommendedName>
            <fullName evidence="11">2-C-methyl-D-erythritol 4-phosphate cytidylyltransferase</fullName>
            <ecNumber evidence="11">2.7.7.60</ecNumber>
        </recommendedName>
        <alternativeName>
            <fullName evidence="11">4-diphosphocytidyl-2C-methyl-D-erythritol synthase</fullName>
        </alternativeName>
        <alternativeName>
            <fullName evidence="11">MEP cytidylyltransferase</fullName>
            <shortName evidence="11">MCT</shortName>
        </alternativeName>
    </domain>
    <domain>
        <recommendedName>
            <fullName evidence="11">2-C-methyl-D-erythritol 2,4-cyclodiphosphate synthase</fullName>
            <shortName evidence="11">MECDP-synthase</shortName>
            <shortName evidence="11">MECPP-synthase</shortName>
            <shortName evidence="11">MECPS</shortName>
            <ecNumber evidence="11">4.6.1.12</ecNumber>
        </recommendedName>
    </domain>
</protein>
<keyword evidence="7 11" id="KW-0479">Metal-binding</keyword>
<evidence type="ECO:0000313" key="14">
    <source>
        <dbReference type="Proteomes" id="UP000179129"/>
    </source>
</evidence>
<dbReference type="Pfam" id="PF01128">
    <property type="entry name" value="IspD"/>
    <property type="match status" value="1"/>
</dbReference>
<feature type="binding site" evidence="11">
    <location>
        <position position="287"/>
    </location>
    <ligand>
        <name>a divalent metal cation</name>
        <dbReference type="ChEBI" id="CHEBI:60240"/>
    </ligand>
</feature>
<dbReference type="STRING" id="1817867.A3F83_01755"/>
<evidence type="ECO:0000256" key="11">
    <source>
        <dbReference type="HAMAP-Rule" id="MF_01520"/>
    </source>
</evidence>
<comment type="pathway">
    <text evidence="3 11">Isoprenoid biosynthesis; isopentenyl diphosphate biosynthesis via DXP pathway; isopentenyl diphosphate from 1-deoxy-D-xylulose 5-phosphate: step 4/6.</text>
</comment>
<feature type="binding site" evidence="11">
    <location>
        <position position="387"/>
    </location>
    <ligand>
        <name>4-CDP-2-C-methyl-D-erythritol 2-phosphate</name>
        <dbReference type="ChEBI" id="CHEBI:57919"/>
    </ligand>
</feature>
<dbReference type="GO" id="GO:0016114">
    <property type="term" value="P:terpenoid biosynthetic process"/>
    <property type="evidence" value="ECO:0007669"/>
    <property type="project" value="InterPro"/>
</dbReference>
<evidence type="ECO:0000256" key="7">
    <source>
        <dbReference type="ARBA" id="ARBA00022723"/>
    </source>
</evidence>
<dbReference type="InterPro" id="IPR020555">
    <property type="entry name" value="MECDP_synthase_CS"/>
</dbReference>
<feature type="binding site" evidence="11">
    <location>
        <begin position="279"/>
        <end position="280"/>
    </location>
    <ligand>
        <name>4-CDP-2-C-methyl-D-erythritol 2-phosphate</name>
        <dbReference type="ChEBI" id="CHEBI:57919"/>
    </ligand>
</feature>
<evidence type="ECO:0000256" key="10">
    <source>
        <dbReference type="ARBA" id="ARBA00023268"/>
    </source>
</evidence>
<evidence type="ECO:0000256" key="5">
    <source>
        <dbReference type="ARBA" id="ARBA00022679"/>
    </source>
</evidence>
<dbReference type="InterPro" id="IPR026596">
    <property type="entry name" value="IspD/F"/>
</dbReference>
<name>A0A1F5Z389_9BACT</name>
<evidence type="ECO:0000256" key="1">
    <source>
        <dbReference type="ARBA" id="ARBA00000200"/>
    </source>
</evidence>
<feature type="site" description="Transition state stabilizer" evidence="11">
    <location>
        <position position="279"/>
    </location>
</feature>
<keyword evidence="8 11" id="KW-0414">Isoprene biosynthesis</keyword>
<comment type="pathway">
    <text evidence="11">Isoprenoid biosynthesis; isopentenyl diphosphate biosynthesis via DXP pathway; isopentenyl diphosphate from 1-deoxy-D-xylulose 5-phosphate: step 2/6.</text>
</comment>
<dbReference type="EMBL" id="MFIX01000013">
    <property type="protein sequence ID" value="OGG06647.1"/>
    <property type="molecule type" value="Genomic_DNA"/>
</dbReference>
<comment type="caution">
    <text evidence="13">The sequence shown here is derived from an EMBL/GenBank/DDBJ whole genome shotgun (WGS) entry which is preliminary data.</text>
</comment>
<dbReference type="InterPro" id="IPR001228">
    <property type="entry name" value="IspD"/>
</dbReference>
<dbReference type="InterPro" id="IPR029044">
    <property type="entry name" value="Nucleotide-diphossugar_trans"/>
</dbReference>
<feature type="site" description="Transition state stabilizer" evidence="11">
    <location>
        <position position="31"/>
    </location>
</feature>
<evidence type="ECO:0000256" key="8">
    <source>
        <dbReference type="ARBA" id="ARBA00023229"/>
    </source>
</evidence>
<organism evidence="13 14">
    <name type="scientific">Candidatus Glassbacteria bacterium RIFCSPLOWO2_12_FULL_58_11</name>
    <dbReference type="NCBI Taxonomy" id="1817867"/>
    <lineage>
        <taxon>Bacteria</taxon>
        <taxon>Candidatus Glassiibacteriota</taxon>
    </lineage>
</organism>
<dbReference type="CDD" id="cd02516">
    <property type="entry name" value="CDP-ME_synthetase"/>
    <property type="match status" value="1"/>
</dbReference>
<dbReference type="PANTHER" id="PTHR43181:SF1">
    <property type="entry name" value="2-C-METHYL-D-ERYTHRITOL 2,4-CYCLODIPHOSPHATE SYNTHASE, CHLOROPLASTIC"/>
    <property type="match status" value="1"/>
</dbReference>
<dbReference type="SUPFAM" id="SSF69765">
    <property type="entry name" value="IpsF-like"/>
    <property type="match status" value="1"/>
</dbReference>
<dbReference type="GO" id="GO:0008685">
    <property type="term" value="F:2-C-methyl-D-erythritol 2,4-cyclodiphosphate synthase activity"/>
    <property type="evidence" value="ECO:0007669"/>
    <property type="project" value="UniProtKB-UniRule"/>
</dbReference>
<gene>
    <name evidence="11" type="primary">ispDF</name>
    <name evidence="13" type="ORF">A3F83_01755</name>
</gene>
<dbReference type="FunFam" id="3.30.1330.50:FF:000001">
    <property type="entry name" value="2-C-methyl-D-erythritol 2,4-cyclodiphosphate synthase"/>
    <property type="match status" value="1"/>
</dbReference>
<evidence type="ECO:0000256" key="2">
    <source>
        <dbReference type="ARBA" id="ARBA00001968"/>
    </source>
</evidence>
<feature type="site" description="Transition state stabilizer" evidence="11">
    <location>
        <position position="378"/>
    </location>
</feature>
<dbReference type="InterPro" id="IPR034683">
    <property type="entry name" value="IspD/TarI"/>
</dbReference>
<comment type="similarity">
    <text evidence="4">Belongs to the IspF family.</text>
</comment>
<comment type="cofactor">
    <cofactor evidence="2 11">
        <name>a divalent metal cation</name>
        <dbReference type="ChEBI" id="CHEBI:60240"/>
    </cofactor>
</comment>
<dbReference type="CDD" id="cd00554">
    <property type="entry name" value="MECDP_synthase"/>
    <property type="match status" value="1"/>
</dbReference>
<comment type="catalytic activity">
    <reaction evidence="11">
        <text>2-C-methyl-D-erythritol 4-phosphate + CTP + H(+) = 4-CDP-2-C-methyl-D-erythritol + diphosphate</text>
        <dbReference type="Rhea" id="RHEA:13429"/>
        <dbReference type="ChEBI" id="CHEBI:15378"/>
        <dbReference type="ChEBI" id="CHEBI:33019"/>
        <dbReference type="ChEBI" id="CHEBI:37563"/>
        <dbReference type="ChEBI" id="CHEBI:57823"/>
        <dbReference type="ChEBI" id="CHEBI:58262"/>
        <dbReference type="EC" id="2.7.7.60"/>
    </reaction>
</comment>
<dbReference type="Gene3D" id="3.30.1330.50">
    <property type="entry name" value="2-C-methyl-D-erythritol 2,4-cyclodiphosphate synthase"/>
    <property type="match status" value="1"/>
</dbReference>
<keyword evidence="6 11" id="KW-0548">Nucleotidyltransferase</keyword>
<feature type="region of interest" description="2-C-methyl-D-erythritol 2,4-cyclodiphosphate synthase" evidence="11">
    <location>
        <begin position="247"/>
        <end position="401"/>
    </location>
</feature>